<evidence type="ECO:0000313" key="1">
    <source>
        <dbReference type="EMBL" id="KAI4316990.1"/>
    </source>
</evidence>
<gene>
    <name evidence="1" type="ORF">L6164_024907</name>
</gene>
<accession>A0ACB9LZ30</accession>
<organism evidence="1 2">
    <name type="scientific">Bauhinia variegata</name>
    <name type="common">Purple orchid tree</name>
    <name type="synonym">Phanera variegata</name>
    <dbReference type="NCBI Taxonomy" id="167791"/>
    <lineage>
        <taxon>Eukaryota</taxon>
        <taxon>Viridiplantae</taxon>
        <taxon>Streptophyta</taxon>
        <taxon>Embryophyta</taxon>
        <taxon>Tracheophyta</taxon>
        <taxon>Spermatophyta</taxon>
        <taxon>Magnoliopsida</taxon>
        <taxon>eudicotyledons</taxon>
        <taxon>Gunneridae</taxon>
        <taxon>Pentapetalae</taxon>
        <taxon>rosids</taxon>
        <taxon>fabids</taxon>
        <taxon>Fabales</taxon>
        <taxon>Fabaceae</taxon>
        <taxon>Cercidoideae</taxon>
        <taxon>Cercideae</taxon>
        <taxon>Bauhiniinae</taxon>
        <taxon>Bauhinia</taxon>
    </lineage>
</organism>
<sequence length="246" mass="27856">MEKQPNLKNKIMKILPKAAAAMTVTFQNLPFSPGRDHNRTENATRWLQPPGGKGLSMIPPEARRKFKDGSIDSQEPTSPKVSCMGQIKHKKKQMKKYKKSMSLPKEVKPIPNASSIPREEKKNTSTFRKIYHGTKPGKKSDASVDHDKEGVPDNGRVQPPPMNQMKRFASGRNTFANFDWKAQPVTPEEMNHRDHYSDEEEEEEIIIPFSAPIGAGGGTSLSLQPKKEINLWKRRTMEPPRPLHLN</sequence>
<dbReference type="EMBL" id="CM039435">
    <property type="protein sequence ID" value="KAI4316990.1"/>
    <property type="molecule type" value="Genomic_DNA"/>
</dbReference>
<keyword evidence="2" id="KW-1185">Reference proteome</keyword>
<comment type="caution">
    <text evidence="1">The sequence shown here is derived from an EMBL/GenBank/DDBJ whole genome shotgun (WGS) entry which is preliminary data.</text>
</comment>
<dbReference type="Proteomes" id="UP000828941">
    <property type="component" value="Chromosome 10"/>
</dbReference>
<reference evidence="1 2" key="1">
    <citation type="journal article" date="2022" name="DNA Res.">
        <title>Chromosomal-level genome assembly of the orchid tree Bauhinia variegata (Leguminosae; Cercidoideae) supports the allotetraploid origin hypothesis of Bauhinia.</title>
        <authorList>
            <person name="Zhong Y."/>
            <person name="Chen Y."/>
            <person name="Zheng D."/>
            <person name="Pang J."/>
            <person name="Liu Y."/>
            <person name="Luo S."/>
            <person name="Meng S."/>
            <person name="Qian L."/>
            <person name="Wei D."/>
            <person name="Dai S."/>
            <person name="Zhou R."/>
        </authorList>
    </citation>
    <scope>NUCLEOTIDE SEQUENCE [LARGE SCALE GENOMIC DNA]</scope>
    <source>
        <strain evidence="1">BV-YZ2020</strain>
    </source>
</reference>
<protein>
    <submittedName>
        <fullName evidence="1">Uncharacterized protein</fullName>
    </submittedName>
</protein>
<proteinExistence type="predicted"/>
<name>A0ACB9LZ30_BAUVA</name>
<evidence type="ECO:0000313" key="2">
    <source>
        <dbReference type="Proteomes" id="UP000828941"/>
    </source>
</evidence>